<accession>A0ABR3QT48</accession>
<keyword evidence="6" id="KW-1185">Reference proteome</keyword>
<comment type="similarity">
    <text evidence="1">Belongs to the zinc-containing alcohol dehydrogenase family.</text>
</comment>
<dbReference type="SUPFAM" id="SSF50129">
    <property type="entry name" value="GroES-like"/>
    <property type="match status" value="1"/>
</dbReference>
<reference evidence="5 6" key="1">
    <citation type="submission" date="2024-02" db="EMBL/GenBank/DDBJ databases">
        <title>De novo assembly and annotation of 12 fungi associated with fruit tree decline syndrome in Ontario, Canada.</title>
        <authorList>
            <person name="Sulman M."/>
            <person name="Ellouze W."/>
            <person name="Ilyukhin E."/>
        </authorList>
    </citation>
    <scope>NUCLEOTIDE SEQUENCE [LARGE SCALE GENOMIC DNA]</scope>
    <source>
        <strain evidence="5 6">M97-236</strain>
    </source>
</reference>
<protein>
    <recommendedName>
        <fullName evidence="4">Alcohol dehydrogenase-like N-terminal domain-containing protein</fullName>
    </recommendedName>
</protein>
<evidence type="ECO:0000313" key="5">
    <source>
        <dbReference type="EMBL" id="KAL1594972.1"/>
    </source>
</evidence>
<dbReference type="EMBL" id="JAKIXB020000033">
    <property type="protein sequence ID" value="KAL1594972.1"/>
    <property type="molecule type" value="Genomic_DNA"/>
</dbReference>
<comment type="subunit">
    <text evidence="2">Monomer.</text>
</comment>
<dbReference type="SUPFAM" id="SSF51735">
    <property type="entry name" value="NAD(P)-binding Rossmann-fold domains"/>
    <property type="match status" value="1"/>
</dbReference>
<organism evidence="5 6">
    <name type="scientific">Nothophoma quercina</name>
    <dbReference type="NCBI Taxonomy" id="749835"/>
    <lineage>
        <taxon>Eukaryota</taxon>
        <taxon>Fungi</taxon>
        <taxon>Dikarya</taxon>
        <taxon>Ascomycota</taxon>
        <taxon>Pezizomycotina</taxon>
        <taxon>Dothideomycetes</taxon>
        <taxon>Pleosporomycetidae</taxon>
        <taxon>Pleosporales</taxon>
        <taxon>Pleosporineae</taxon>
        <taxon>Didymellaceae</taxon>
        <taxon>Nothophoma</taxon>
    </lineage>
</organism>
<proteinExistence type="inferred from homology"/>
<evidence type="ECO:0000256" key="3">
    <source>
        <dbReference type="ARBA" id="ARBA00023002"/>
    </source>
</evidence>
<sequence length="360" mass="38124">MGSIPQNKAAYLDEPGAPLVVREAPMPKAGPGEIVVRNAAVAINPLDWHMQDNGMFVKQWPAVIGCDVAGVVYETGDGVDLFEVGDRVIGHAIHLWSGRPQDGAFQLYTVLSEDKAAQSLSSIPFTDGVVLPLALETAICALHFDRRNPLPDFLPGISTPALALPYPSLRDTVKPSAGKIIVVNGGSSSVGSVTTQLAAAAGLYVISIVSHKNVVLAQLSGASHIFDRRQPDLIGEVVAVVRKSGKEFIGIVDAISIPETITRDLEILSYLDGGHLALTHPPMGKEVIPENVEIGMVWSGGVNEITGPVWRAYVGAALKLGKLKCLPPRDIVGTGLEYIDRALEKCKAGVSGTKVVVKLD</sequence>
<dbReference type="InterPro" id="IPR036291">
    <property type="entry name" value="NAD(P)-bd_dom_sf"/>
</dbReference>
<dbReference type="Proteomes" id="UP001521222">
    <property type="component" value="Unassembled WGS sequence"/>
</dbReference>
<dbReference type="InterPro" id="IPR011032">
    <property type="entry name" value="GroES-like_sf"/>
</dbReference>
<dbReference type="PANTHER" id="PTHR45348:SF2">
    <property type="entry name" value="ZINC-TYPE ALCOHOL DEHYDROGENASE-LIKE PROTEIN C2E1P3.01"/>
    <property type="match status" value="1"/>
</dbReference>
<evidence type="ECO:0000313" key="6">
    <source>
        <dbReference type="Proteomes" id="UP001521222"/>
    </source>
</evidence>
<evidence type="ECO:0000256" key="1">
    <source>
        <dbReference type="ARBA" id="ARBA00008072"/>
    </source>
</evidence>
<dbReference type="PANTHER" id="PTHR45348">
    <property type="entry name" value="HYPOTHETICAL OXIDOREDUCTASE (EUROFUNG)"/>
    <property type="match status" value="1"/>
</dbReference>
<name>A0ABR3QT48_9PLEO</name>
<dbReference type="CDD" id="cd08249">
    <property type="entry name" value="enoyl_reductase_like"/>
    <property type="match status" value="1"/>
</dbReference>
<evidence type="ECO:0000259" key="4">
    <source>
        <dbReference type="Pfam" id="PF08240"/>
    </source>
</evidence>
<evidence type="ECO:0000256" key="2">
    <source>
        <dbReference type="ARBA" id="ARBA00011245"/>
    </source>
</evidence>
<comment type="caution">
    <text evidence="5">The sequence shown here is derived from an EMBL/GenBank/DDBJ whole genome shotgun (WGS) entry which is preliminary data.</text>
</comment>
<dbReference type="Pfam" id="PF08240">
    <property type="entry name" value="ADH_N"/>
    <property type="match status" value="1"/>
</dbReference>
<dbReference type="Gene3D" id="3.90.180.10">
    <property type="entry name" value="Medium-chain alcohol dehydrogenases, catalytic domain"/>
    <property type="match status" value="1"/>
</dbReference>
<keyword evidence="3" id="KW-0560">Oxidoreductase</keyword>
<gene>
    <name evidence="5" type="ORF">SLS59_008523</name>
</gene>
<dbReference type="InterPro" id="IPR013154">
    <property type="entry name" value="ADH-like_N"/>
</dbReference>
<dbReference type="Gene3D" id="3.40.50.720">
    <property type="entry name" value="NAD(P)-binding Rossmann-like Domain"/>
    <property type="match status" value="1"/>
</dbReference>
<dbReference type="InterPro" id="IPR047122">
    <property type="entry name" value="Trans-enoyl_RdTase-like"/>
</dbReference>
<feature type="domain" description="Alcohol dehydrogenase-like N-terminal" evidence="4">
    <location>
        <begin position="30"/>
        <end position="116"/>
    </location>
</feature>